<keyword evidence="7" id="KW-0472">Membrane</keyword>
<evidence type="ECO:0000256" key="2">
    <source>
        <dbReference type="ARBA" id="ARBA00004569"/>
    </source>
</evidence>
<dbReference type="AlphaFoldDB" id="A0A6J2CTF4"/>
<evidence type="ECO:0000313" key="11">
    <source>
        <dbReference type="RefSeq" id="XP_027445957.1"/>
    </source>
</evidence>
<keyword evidence="5" id="KW-0809">Transit peptide</keyword>
<dbReference type="InterPro" id="IPR039800">
    <property type="entry name" value="MICU1/2/3"/>
</dbReference>
<comment type="subcellular location">
    <subcellularLocation>
        <location evidence="1">Mitochondrion inner membrane</location>
    </subcellularLocation>
    <subcellularLocation>
        <location evidence="2">Mitochondrion intermembrane space</location>
    </subcellularLocation>
</comment>
<keyword evidence="8" id="KW-1015">Disulfide bond</keyword>
<dbReference type="GO" id="GO:0051560">
    <property type="term" value="P:mitochondrial calcium ion homeostasis"/>
    <property type="evidence" value="ECO:0007669"/>
    <property type="project" value="TreeGrafter"/>
</dbReference>
<name>A0A6J2CTF4_ZALCA</name>
<accession>A0A6J2CTF4</accession>
<feature type="domain" description="EF-hand" evidence="9">
    <location>
        <begin position="345"/>
        <end position="380"/>
    </location>
</feature>
<dbReference type="GeneID" id="113920034"/>
<dbReference type="PROSITE" id="PS50222">
    <property type="entry name" value="EF_HAND_2"/>
    <property type="match status" value="1"/>
</dbReference>
<dbReference type="PANTHER" id="PTHR12294">
    <property type="entry name" value="EF HAND DOMAIN FAMILY A1,A2-RELATED"/>
    <property type="match status" value="1"/>
</dbReference>
<evidence type="ECO:0000256" key="5">
    <source>
        <dbReference type="ARBA" id="ARBA00022946"/>
    </source>
</evidence>
<evidence type="ECO:0000256" key="1">
    <source>
        <dbReference type="ARBA" id="ARBA00004273"/>
    </source>
</evidence>
<dbReference type="GO" id="GO:0036444">
    <property type="term" value="P:calcium import into the mitochondrion"/>
    <property type="evidence" value="ECO:0007669"/>
    <property type="project" value="TreeGrafter"/>
</dbReference>
<dbReference type="Proteomes" id="UP000515165">
    <property type="component" value="Chromosome 3"/>
</dbReference>
<dbReference type="GO" id="GO:0005758">
    <property type="term" value="C:mitochondrial intermembrane space"/>
    <property type="evidence" value="ECO:0007669"/>
    <property type="project" value="UniProtKB-SubCell"/>
</dbReference>
<keyword evidence="4" id="KW-0999">Mitochondrion inner membrane</keyword>
<evidence type="ECO:0000256" key="7">
    <source>
        <dbReference type="ARBA" id="ARBA00023136"/>
    </source>
</evidence>
<dbReference type="InterPro" id="IPR002048">
    <property type="entry name" value="EF_hand_dom"/>
</dbReference>
<dbReference type="InterPro" id="IPR011992">
    <property type="entry name" value="EF-hand-dom_pair"/>
</dbReference>
<dbReference type="GO" id="GO:1990246">
    <property type="term" value="C:uniplex complex"/>
    <property type="evidence" value="ECO:0007669"/>
    <property type="project" value="TreeGrafter"/>
</dbReference>
<reference evidence="11" key="1">
    <citation type="submission" date="2025-08" db="UniProtKB">
        <authorList>
            <consortium name="RefSeq"/>
        </authorList>
    </citation>
    <scope>IDENTIFICATION</scope>
    <source>
        <tissue evidence="11">Blood</tissue>
    </source>
</reference>
<evidence type="ECO:0000256" key="6">
    <source>
        <dbReference type="ARBA" id="ARBA00023128"/>
    </source>
</evidence>
<dbReference type="FunFam" id="1.10.238.10:FF:000149">
    <property type="entry name" value="Mitochondrial calcium uptake family member 3"/>
    <property type="match status" value="1"/>
</dbReference>
<organism evidence="10 11">
    <name type="scientific">Zalophus californianus</name>
    <name type="common">California sealion</name>
    <dbReference type="NCBI Taxonomy" id="9704"/>
    <lineage>
        <taxon>Eukaryota</taxon>
        <taxon>Metazoa</taxon>
        <taxon>Chordata</taxon>
        <taxon>Craniata</taxon>
        <taxon>Vertebrata</taxon>
        <taxon>Euteleostomi</taxon>
        <taxon>Mammalia</taxon>
        <taxon>Eutheria</taxon>
        <taxon>Laurasiatheria</taxon>
        <taxon>Carnivora</taxon>
        <taxon>Caniformia</taxon>
        <taxon>Pinnipedia</taxon>
        <taxon>Otariidae</taxon>
        <taxon>Zalophus</taxon>
    </lineage>
</organism>
<dbReference type="SMART" id="SM00054">
    <property type="entry name" value="EFh"/>
    <property type="match status" value="2"/>
</dbReference>
<dbReference type="PANTHER" id="PTHR12294:SF3">
    <property type="entry name" value="CALCIUM UPTAKE PROTEIN 2, MITOCHONDRIAL"/>
    <property type="match status" value="1"/>
</dbReference>
<dbReference type="RefSeq" id="XP_027445957.1">
    <property type="nucleotide sequence ID" value="XM_027590156.2"/>
</dbReference>
<evidence type="ECO:0000313" key="10">
    <source>
        <dbReference type="Proteomes" id="UP000515165"/>
    </source>
</evidence>
<dbReference type="CDD" id="cd16174">
    <property type="entry name" value="EFh_MICU2"/>
    <property type="match status" value="1"/>
</dbReference>
<dbReference type="CTD" id="221154"/>
<dbReference type="GO" id="GO:0005509">
    <property type="term" value="F:calcium ion binding"/>
    <property type="evidence" value="ECO:0007669"/>
    <property type="project" value="InterPro"/>
</dbReference>
<evidence type="ECO:0000259" key="9">
    <source>
        <dbReference type="PROSITE" id="PS50222"/>
    </source>
</evidence>
<evidence type="ECO:0000256" key="3">
    <source>
        <dbReference type="ARBA" id="ARBA00022737"/>
    </source>
</evidence>
<gene>
    <name evidence="11" type="primary">MICU2</name>
</gene>
<dbReference type="Gene3D" id="1.10.238.10">
    <property type="entry name" value="EF-hand"/>
    <property type="match status" value="2"/>
</dbReference>
<sequence>MAAAAARGAWLAAWGGRLRRGIAAGRRAWPGPGPLTVAVAGVALAGTGVAWYHGRMNVVAPEGSLTVLAQENVDSGGMGEKLSLRKQRFMQFSSLEHEGEYYMTPRDFLFSVMFDQMERKTSVKKLTKKDIEDILAGIQPARCGSTFFRDLGDKEPHTGFHVAFKMLDADGNEMVEKKEFFKLQKIISKQDDLKTTIANETECQESTVKEPEITTTLQIHFFGKRGERKLHYREFRRFMENLQTEVQEMEFLQFSKGLSFMRKEDFAEWLLFFTDTENKDIYWKNVREKLSAGESISLDEFKSFCHFTTHLEDFAIAMQMFSLAHRPVRLAEFKRAVKVATGQELSNNILDTVFKIFDVDGDECLSHGEFLGVLKNRMHRGLWVPQQQSVQEYWKCVKRESIKGVKEVWKQAGRNLF</sequence>
<protein>
    <submittedName>
        <fullName evidence="11">Calcium uptake protein 2, mitochondrial isoform X2</fullName>
    </submittedName>
</protein>
<keyword evidence="3" id="KW-0677">Repeat</keyword>
<dbReference type="SUPFAM" id="SSF47473">
    <property type="entry name" value="EF-hand"/>
    <property type="match status" value="2"/>
</dbReference>
<evidence type="ECO:0000256" key="8">
    <source>
        <dbReference type="ARBA" id="ARBA00023157"/>
    </source>
</evidence>
<keyword evidence="6" id="KW-0496">Mitochondrion</keyword>
<keyword evidence="10" id="KW-1185">Reference proteome</keyword>
<evidence type="ECO:0000256" key="4">
    <source>
        <dbReference type="ARBA" id="ARBA00022792"/>
    </source>
</evidence>
<proteinExistence type="predicted"/>